<gene>
    <name evidence="6" type="ORF">BJ969_002430</name>
</gene>
<dbReference type="EMBL" id="JACHIV010000001">
    <property type="protein sequence ID" value="MBB5069342.1"/>
    <property type="molecule type" value="Genomic_DNA"/>
</dbReference>
<dbReference type="Pfam" id="PF00501">
    <property type="entry name" value="AMP-binding"/>
    <property type="match status" value="1"/>
</dbReference>
<proteinExistence type="inferred from homology"/>
<dbReference type="Pfam" id="PF13193">
    <property type="entry name" value="AMP-binding_C"/>
    <property type="match status" value="1"/>
</dbReference>
<keyword evidence="2 6" id="KW-0436">Ligase</keyword>
<dbReference type="AlphaFoldDB" id="A0A840NJK7"/>
<dbReference type="GO" id="GO:0006631">
    <property type="term" value="P:fatty acid metabolic process"/>
    <property type="evidence" value="ECO:0007669"/>
    <property type="project" value="TreeGrafter"/>
</dbReference>
<dbReference type="Gene3D" id="3.40.50.12780">
    <property type="entry name" value="N-terminal domain of ligase-like"/>
    <property type="match status" value="1"/>
</dbReference>
<dbReference type="PROSITE" id="PS00455">
    <property type="entry name" value="AMP_BINDING"/>
    <property type="match status" value="1"/>
</dbReference>
<dbReference type="SUPFAM" id="SSF56801">
    <property type="entry name" value="Acetyl-CoA synthetase-like"/>
    <property type="match status" value="1"/>
</dbReference>
<dbReference type="InterPro" id="IPR042099">
    <property type="entry name" value="ANL_N_sf"/>
</dbReference>
<sequence>MHVPETVPAALDRAAESFGDGEALVDHSGEHEVRLTYRELRERVRELARFLLAEDVRPGDRVALNAPNTHHWVIAALAALHVGAVLVPINTRFTASETRDVLERSSASALVVAGTFLGRDRAAELRADAARDDRGPDSSGGTGSAGPIPGLPALRTVLRLPVERTEPPVPWCTDWADVGDRARSVPAQRASEVAASVRGTDLSDMLYTSGTTGRSKGVLSAHRQALAVADAWAGHGEVNAADRYLVVNPFFHSFGYRAGILVCLLRGATIVPMPVFDTRAALDLVQRERITVLPGAPTLYQSILDEPARAEHDLSSLRLAVTGAASVPVVLIERMQRELSFATVLTAYGLTEAVVATMCRSDDDDETVANTCGRPTAGFELRIADAAGRPVPAGSTGEVLLRGPNTMLGYRDDPQQTAAAIDADGWLHTGDVGRVDSRGGLTITDRLKDMYICGGFNVYPAEVEQALARLDGVAETAVIGVADDRLGEVGKAYVVARSGHALTEHDVLTFCRDHLANYKLPRHVEFRPALPRNPSGKVLKHELR</sequence>
<evidence type="ECO:0000256" key="1">
    <source>
        <dbReference type="ARBA" id="ARBA00006432"/>
    </source>
</evidence>
<dbReference type="GO" id="GO:0031956">
    <property type="term" value="F:medium-chain fatty acid-CoA ligase activity"/>
    <property type="evidence" value="ECO:0007669"/>
    <property type="project" value="TreeGrafter"/>
</dbReference>
<dbReference type="InterPro" id="IPR045851">
    <property type="entry name" value="AMP-bd_C_sf"/>
</dbReference>
<dbReference type="InterPro" id="IPR000873">
    <property type="entry name" value="AMP-dep_synth/lig_dom"/>
</dbReference>
<evidence type="ECO:0000313" key="7">
    <source>
        <dbReference type="Proteomes" id="UP000580474"/>
    </source>
</evidence>
<dbReference type="PANTHER" id="PTHR43201:SF5">
    <property type="entry name" value="MEDIUM-CHAIN ACYL-COA LIGASE ACSF2, MITOCHONDRIAL"/>
    <property type="match status" value="1"/>
</dbReference>
<protein>
    <submittedName>
        <fullName evidence="6">Acyl-CoA synthetase (AMP-forming)/AMP-acid ligase II</fullName>
    </submittedName>
</protein>
<keyword evidence="7" id="KW-1185">Reference proteome</keyword>
<feature type="domain" description="AMP-binding enzyme C-terminal" evidence="5">
    <location>
        <begin position="462"/>
        <end position="537"/>
    </location>
</feature>
<evidence type="ECO:0000259" key="5">
    <source>
        <dbReference type="Pfam" id="PF13193"/>
    </source>
</evidence>
<feature type="compositionally biased region" description="Basic and acidic residues" evidence="3">
    <location>
        <begin position="127"/>
        <end position="136"/>
    </location>
</feature>
<name>A0A840NJK7_9PSEU</name>
<comment type="caution">
    <text evidence="6">The sequence shown here is derived from an EMBL/GenBank/DDBJ whole genome shotgun (WGS) entry which is preliminary data.</text>
</comment>
<evidence type="ECO:0000313" key="6">
    <source>
        <dbReference type="EMBL" id="MBB5069342.1"/>
    </source>
</evidence>
<organism evidence="6 7">
    <name type="scientific">Saccharopolyspora gloriosae</name>
    <dbReference type="NCBI Taxonomy" id="455344"/>
    <lineage>
        <taxon>Bacteria</taxon>
        <taxon>Bacillati</taxon>
        <taxon>Actinomycetota</taxon>
        <taxon>Actinomycetes</taxon>
        <taxon>Pseudonocardiales</taxon>
        <taxon>Pseudonocardiaceae</taxon>
        <taxon>Saccharopolyspora</taxon>
    </lineage>
</organism>
<dbReference type="PANTHER" id="PTHR43201">
    <property type="entry name" value="ACYL-COA SYNTHETASE"/>
    <property type="match status" value="1"/>
</dbReference>
<reference evidence="6 7" key="1">
    <citation type="submission" date="2020-08" db="EMBL/GenBank/DDBJ databases">
        <title>Sequencing the genomes of 1000 actinobacteria strains.</title>
        <authorList>
            <person name="Klenk H.-P."/>
        </authorList>
    </citation>
    <scope>NUCLEOTIDE SEQUENCE [LARGE SCALE GENOMIC DNA]</scope>
    <source>
        <strain evidence="6 7">DSM 45582</strain>
    </source>
</reference>
<dbReference type="InterPro" id="IPR025110">
    <property type="entry name" value="AMP-bd_C"/>
</dbReference>
<feature type="domain" description="AMP-dependent synthetase/ligase" evidence="4">
    <location>
        <begin position="11"/>
        <end position="410"/>
    </location>
</feature>
<accession>A0A840NJK7</accession>
<dbReference type="Proteomes" id="UP000580474">
    <property type="component" value="Unassembled WGS sequence"/>
</dbReference>
<evidence type="ECO:0000259" key="4">
    <source>
        <dbReference type="Pfam" id="PF00501"/>
    </source>
</evidence>
<dbReference type="Gene3D" id="3.30.300.30">
    <property type="match status" value="1"/>
</dbReference>
<evidence type="ECO:0000256" key="2">
    <source>
        <dbReference type="ARBA" id="ARBA00022598"/>
    </source>
</evidence>
<evidence type="ECO:0000256" key="3">
    <source>
        <dbReference type="SAM" id="MobiDB-lite"/>
    </source>
</evidence>
<comment type="similarity">
    <text evidence="1">Belongs to the ATP-dependent AMP-binding enzyme family.</text>
</comment>
<dbReference type="RefSeq" id="WP_184479038.1">
    <property type="nucleotide sequence ID" value="NZ_JACHIV010000001.1"/>
</dbReference>
<dbReference type="InterPro" id="IPR020845">
    <property type="entry name" value="AMP-binding_CS"/>
</dbReference>
<feature type="region of interest" description="Disordered" evidence="3">
    <location>
        <begin position="127"/>
        <end position="150"/>
    </location>
</feature>